<dbReference type="eggNOG" id="ENOG502S55B">
    <property type="taxonomic scope" value="Eukaryota"/>
</dbReference>
<dbReference type="AlphaFoldDB" id="E0VMV4"/>
<dbReference type="InterPro" id="IPR036055">
    <property type="entry name" value="LDL_receptor-like_sf"/>
</dbReference>
<dbReference type="SMART" id="SM00192">
    <property type="entry name" value="LDLa"/>
    <property type="match status" value="1"/>
</dbReference>
<feature type="compositionally biased region" description="Polar residues" evidence="3">
    <location>
        <begin position="427"/>
        <end position="438"/>
    </location>
</feature>
<dbReference type="Proteomes" id="UP000009046">
    <property type="component" value="Unassembled WGS sequence"/>
</dbReference>
<dbReference type="InParanoid" id="E0VMV4"/>
<accession>E0VMV4</accession>
<name>E0VMV4_PEDHC</name>
<dbReference type="Gene3D" id="4.10.400.10">
    <property type="entry name" value="Low-density Lipoprotein Receptor"/>
    <property type="match status" value="1"/>
</dbReference>
<keyword evidence="4" id="KW-1133">Transmembrane helix</keyword>
<dbReference type="OMA" id="HYGPWGY"/>
<keyword evidence="1" id="KW-1015">Disulfide bond</keyword>
<dbReference type="RefSeq" id="XP_002427448.1">
    <property type="nucleotide sequence ID" value="XM_002427403.1"/>
</dbReference>
<keyword evidence="4" id="KW-0472">Membrane</keyword>
<proteinExistence type="predicted"/>
<comment type="caution">
    <text evidence="2">Lacks conserved residue(s) required for the propagation of feature annotation.</text>
</comment>
<feature type="region of interest" description="Disordered" evidence="3">
    <location>
        <begin position="335"/>
        <end position="398"/>
    </location>
</feature>
<dbReference type="VEuPathDB" id="VectorBase:PHUM319510"/>
<dbReference type="CDD" id="cd00112">
    <property type="entry name" value="LDLa"/>
    <property type="match status" value="1"/>
</dbReference>
<feature type="transmembrane region" description="Helical" evidence="4">
    <location>
        <begin position="288"/>
        <end position="308"/>
    </location>
</feature>
<evidence type="ECO:0000256" key="1">
    <source>
        <dbReference type="ARBA" id="ARBA00023157"/>
    </source>
</evidence>
<evidence type="ECO:0000256" key="3">
    <source>
        <dbReference type="SAM" id="MobiDB-lite"/>
    </source>
</evidence>
<dbReference type="EMBL" id="DS235327">
    <property type="protein sequence ID" value="EEB14710.1"/>
    <property type="molecule type" value="Genomic_DNA"/>
</dbReference>
<protein>
    <submittedName>
        <fullName evidence="5 6">Uncharacterized protein</fullName>
    </submittedName>
</protein>
<feature type="region of interest" description="Disordered" evidence="3">
    <location>
        <begin position="412"/>
        <end position="472"/>
    </location>
</feature>
<feature type="compositionally biased region" description="Low complexity" evidence="3">
    <location>
        <begin position="385"/>
        <end position="398"/>
    </location>
</feature>
<gene>
    <name evidence="6" type="primary">8236110</name>
    <name evidence="5" type="ORF">Phum_PHUM319510</name>
</gene>
<sequence length="472" mass="51774">MATGVKRAIPEDKKKVSMNGICKHSGTRTLSLSPDGAITLQLDASNNIHSSCRVELVAPETHSISLLFVRRKTSREKKTDVVKNDDKGRAKCPLIVSFPVLRPEEVKMCLDLCSEEAFESVEPYTDLLPPKVTLEWVPGVKSSNDILASEIVVAAVGRGRDICSQPDQFSCKSIGYPVYCISKELVCDGKRNCPFEGRDEDKRLCSPDDNYDKIGFGLAESSQIGRGWEFLASEFLKKLTSKENLGSIKRTELPSTTEKPIILQPDEDNLSVRESESLPDVLKHYGPWGYLMLGMLICGTVLMFCGLWECCCRRPKALVSNAVAPALLIINSGGSQQTELESPSTPGPPRYEELDQPPSYNVLFPHSKSDNNLPPPPPLPPPPNTTNNNNNNNPLPITLPLVNSLTNLFNNPSSQINSSSSVQNNSFTGSEVQLTSSPPNDPILEPQNPNNNNNNNLDSSLEINDSSESRPK</sequence>
<reference evidence="5" key="2">
    <citation type="submission" date="2007-04" db="EMBL/GenBank/DDBJ databases">
        <title>The genome of the human body louse.</title>
        <authorList>
            <consortium name="The Human Body Louse Genome Consortium"/>
            <person name="Kirkness E."/>
            <person name="Walenz B."/>
            <person name="Hass B."/>
            <person name="Bruggner R."/>
            <person name="Strausberg R."/>
        </authorList>
    </citation>
    <scope>NUCLEOTIDE SEQUENCE</scope>
    <source>
        <strain evidence="5">USDA</strain>
    </source>
</reference>
<dbReference type="GeneID" id="8236110"/>
<evidence type="ECO:0000256" key="2">
    <source>
        <dbReference type="PROSITE-ProRule" id="PRU00124"/>
    </source>
</evidence>
<dbReference type="EMBL" id="AAZO01003711">
    <property type="status" value="NOT_ANNOTATED_CDS"/>
    <property type="molecule type" value="Genomic_DNA"/>
</dbReference>
<organism>
    <name type="scientific">Pediculus humanus subsp. corporis</name>
    <name type="common">Body louse</name>
    <dbReference type="NCBI Taxonomy" id="121224"/>
    <lineage>
        <taxon>Eukaryota</taxon>
        <taxon>Metazoa</taxon>
        <taxon>Ecdysozoa</taxon>
        <taxon>Arthropoda</taxon>
        <taxon>Hexapoda</taxon>
        <taxon>Insecta</taxon>
        <taxon>Pterygota</taxon>
        <taxon>Neoptera</taxon>
        <taxon>Paraneoptera</taxon>
        <taxon>Psocodea</taxon>
        <taxon>Troctomorpha</taxon>
        <taxon>Phthiraptera</taxon>
        <taxon>Anoplura</taxon>
        <taxon>Pediculidae</taxon>
        <taxon>Pediculus</taxon>
    </lineage>
</organism>
<keyword evidence="4" id="KW-0812">Transmembrane</keyword>
<dbReference type="OrthoDB" id="8187887at2759"/>
<reference evidence="5" key="1">
    <citation type="submission" date="2007-04" db="EMBL/GenBank/DDBJ databases">
        <title>Annotation of Pediculus humanus corporis strain USDA.</title>
        <authorList>
            <person name="Kirkness E."/>
            <person name="Hannick L."/>
            <person name="Hass B."/>
            <person name="Bruggner R."/>
            <person name="Lawson D."/>
            <person name="Bidwell S."/>
            <person name="Joardar V."/>
            <person name="Caler E."/>
            <person name="Walenz B."/>
            <person name="Inman J."/>
            <person name="Schobel S."/>
            <person name="Galinsky K."/>
            <person name="Amedeo P."/>
            <person name="Strausberg R."/>
        </authorList>
    </citation>
    <scope>NUCLEOTIDE SEQUENCE</scope>
    <source>
        <strain evidence="5">USDA</strain>
    </source>
</reference>
<dbReference type="PROSITE" id="PS50068">
    <property type="entry name" value="LDLRA_2"/>
    <property type="match status" value="1"/>
</dbReference>
<dbReference type="InterPro" id="IPR002172">
    <property type="entry name" value="LDrepeatLR_classA_rpt"/>
</dbReference>
<keyword evidence="7" id="KW-1185">Reference proteome</keyword>
<dbReference type="KEGG" id="phu:Phum_PHUM319510"/>
<evidence type="ECO:0000313" key="5">
    <source>
        <dbReference type="EMBL" id="EEB14710.1"/>
    </source>
</evidence>
<dbReference type="EnsemblMetazoa" id="PHUM319510-RA">
    <property type="protein sequence ID" value="PHUM319510-PA"/>
    <property type="gene ID" value="PHUM319510"/>
</dbReference>
<feature type="compositionally biased region" description="Polar residues" evidence="3">
    <location>
        <begin position="335"/>
        <end position="344"/>
    </location>
</feature>
<feature type="compositionally biased region" description="Pro residues" evidence="3">
    <location>
        <begin position="373"/>
        <end position="384"/>
    </location>
</feature>
<evidence type="ECO:0000256" key="4">
    <source>
        <dbReference type="SAM" id="Phobius"/>
    </source>
</evidence>
<feature type="compositionally biased region" description="Low complexity" evidence="3">
    <location>
        <begin position="412"/>
        <end position="426"/>
    </location>
</feature>
<evidence type="ECO:0000313" key="7">
    <source>
        <dbReference type="Proteomes" id="UP000009046"/>
    </source>
</evidence>
<feature type="compositionally biased region" description="Low complexity" evidence="3">
    <location>
        <begin position="442"/>
        <end position="466"/>
    </location>
</feature>
<dbReference type="CTD" id="8236110"/>
<evidence type="ECO:0000313" key="6">
    <source>
        <dbReference type="EnsemblMetazoa" id="PHUM319510-PA"/>
    </source>
</evidence>
<reference evidence="6" key="3">
    <citation type="submission" date="2020-05" db="UniProtKB">
        <authorList>
            <consortium name="EnsemblMetazoa"/>
        </authorList>
    </citation>
    <scope>IDENTIFICATION</scope>
    <source>
        <strain evidence="6">USDA</strain>
    </source>
</reference>
<dbReference type="HOGENOM" id="CLU_579114_0_0_1"/>